<dbReference type="EMBL" id="JAEKJY010000007">
    <property type="protein sequence ID" value="MBN8237212.1"/>
    <property type="molecule type" value="Genomic_DNA"/>
</dbReference>
<sequence>MKKVKTKSFFIVSAIAFLLLTFAVFLNYNSLEYTKEACFDNNKTPKIEQDFLAFNWSVSCE</sequence>
<reference evidence="1 2" key="1">
    <citation type="submission" date="2020-12" db="EMBL/GenBank/DDBJ databases">
        <title>Oil enriched cultivation method for isolating marine PHA-producing bacteria.</title>
        <authorList>
            <person name="Zheng W."/>
            <person name="Yu S."/>
            <person name="Huang Y."/>
        </authorList>
    </citation>
    <scope>NUCLEOTIDE SEQUENCE [LARGE SCALE GENOMIC DNA]</scope>
    <source>
        <strain evidence="1 2">SY-2-6</strain>
    </source>
</reference>
<protein>
    <submittedName>
        <fullName evidence="1">Uncharacterized protein</fullName>
    </submittedName>
</protein>
<dbReference type="Proteomes" id="UP000663970">
    <property type="component" value="Unassembled WGS sequence"/>
</dbReference>
<gene>
    <name evidence="1" type="ORF">JF544_18360</name>
</gene>
<comment type="caution">
    <text evidence="1">The sequence shown here is derived from an EMBL/GenBank/DDBJ whole genome shotgun (WGS) entry which is preliminary data.</text>
</comment>
<dbReference type="RefSeq" id="WP_206935995.1">
    <property type="nucleotide sequence ID" value="NZ_JAEKJY010000007.1"/>
</dbReference>
<evidence type="ECO:0000313" key="1">
    <source>
        <dbReference type="EMBL" id="MBN8237212.1"/>
    </source>
</evidence>
<evidence type="ECO:0000313" key="2">
    <source>
        <dbReference type="Proteomes" id="UP000663970"/>
    </source>
</evidence>
<accession>A0ABS3E0U6</accession>
<name>A0ABS3E0U6_9BACI</name>
<keyword evidence="2" id="KW-1185">Reference proteome</keyword>
<organism evidence="1 2">
    <name type="scientific">Halobacillus kuroshimensis</name>
    <dbReference type="NCBI Taxonomy" id="302481"/>
    <lineage>
        <taxon>Bacteria</taxon>
        <taxon>Bacillati</taxon>
        <taxon>Bacillota</taxon>
        <taxon>Bacilli</taxon>
        <taxon>Bacillales</taxon>
        <taxon>Bacillaceae</taxon>
        <taxon>Halobacillus</taxon>
    </lineage>
</organism>
<proteinExistence type="predicted"/>